<keyword evidence="2" id="KW-0805">Transcription regulation</keyword>
<keyword evidence="3" id="KW-0238">DNA-binding</keyword>
<evidence type="ECO:0000313" key="8">
    <source>
        <dbReference type="Proteomes" id="UP000518892"/>
    </source>
</evidence>
<evidence type="ECO:0000259" key="6">
    <source>
        <dbReference type="Pfam" id="PF13693"/>
    </source>
</evidence>
<dbReference type="AlphaFoldDB" id="A0A7W5EUR7"/>
<dbReference type="Pfam" id="PF13693">
    <property type="entry name" value="HTH_35"/>
    <property type="match status" value="1"/>
</dbReference>
<dbReference type="RefSeq" id="WP_183384217.1">
    <property type="nucleotide sequence ID" value="NZ_JACHXR010000007.1"/>
</dbReference>
<comment type="similarity">
    <text evidence="1">Belongs to the ner transcriptional regulatory family.</text>
</comment>
<evidence type="ECO:0000256" key="5">
    <source>
        <dbReference type="SAM" id="MobiDB-lite"/>
    </source>
</evidence>
<protein>
    <submittedName>
        <fullName evidence="7">Ner family transcriptional regulator</fullName>
    </submittedName>
</protein>
<sequence>MKSEIPISPEQRWEWIKYQLRSTGSSLSRLAAELDVSDSAAQLAKYVPYPRIERAIAGKLGRTPLEIWPERWNADGTPARHRPQRAEKRADERKSGERPAHICAKDSGSNAIAHRQFARGA</sequence>
<evidence type="ECO:0000256" key="1">
    <source>
        <dbReference type="ARBA" id="ARBA00006157"/>
    </source>
</evidence>
<dbReference type="EMBL" id="JACHXR010000007">
    <property type="protein sequence ID" value="MBB3231741.1"/>
    <property type="molecule type" value="Genomic_DNA"/>
</dbReference>
<proteinExistence type="inferred from homology"/>
<dbReference type="GO" id="GO:0003677">
    <property type="term" value="F:DNA binding"/>
    <property type="evidence" value="ECO:0007669"/>
    <property type="project" value="UniProtKB-KW"/>
</dbReference>
<feature type="compositionally biased region" description="Basic and acidic residues" evidence="5">
    <location>
        <begin position="84"/>
        <end position="104"/>
    </location>
</feature>
<feature type="domain" description="Ner winged helix-turn-helix DNA-binding" evidence="6">
    <location>
        <begin position="16"/>
        <end position="82"/>
    </location>
</feature>
<name>A0A7W5EUR7_9GAMM</name>
<gene>
    <name evidence="7" type="ORF">FHR97_002600</name>
</gene>
<keyword evidence="4" id="KW-0804">Transcription</keyword>
<dbReference type="SUPFAM" id="SSF47413">
    <property type="entry name" value="lambda repressor-like DNA-binding domains"/>
    <property type="match status" value="1"/>
</dbReference>
<dbReference type="Gene3D" id="1.10.260.40">
    <property type="entry name" value="lambda repressor-like DNA-binding domains"/>
    <property type="match status" value="1"/>
</dbReference>
<evidence type="ECO:0000256" key="2">
    <source>
        <dbReference type="ARBA" id="ARBA00023015"/>
    </source>
</evidence>
<accession>A0A7W5EUR7</accession>
<reference evidence="7 8" key="1">
    <citation type="submission" date="2020-08" db="EMBL/GenBank/DDBJ databases">
        <title>Genomic Encyclopedia of Type Strains, Phase III (KMG-III): the genomes of soil and plant-associated and newly described type strains.</title>
        <authorList>
            <person name="Whitman W."/>
        </authorList>
    </citation>
    <scope>NUCLEOTIDE SEQUENCE [LARGE SCALE GENOMIC DNA]</scope>
    <source>
        <strain evidence="7 8">CECT 7744</strain>
    </source>
</reference>
<dbReference type="InterPro" id="IPR038722">
    <property type="entry name" value="Ner_HTH_dom"/>
</dbReference>
<comment type="caution">
    <text evidence="7">The sequence shown here is derived from an EMBL/GenBank/DDBJ whole genome shotgun (WGS) entry which is preliminary data.</text>
</comment>
<evidence type="ECO:0000256" key="3">
    <source>
        <dbReference type="ARBA" id="ARBA00023125"/>
    </source>
</evidence>
<evidence type="ECO:0000313" key="7">
    <source>
        <dbReference type="EMBL" id="MBB3231741.1"/>
    </source>
</evidence>
<evidence type="ECO:0000256" key="4">
    <source>
        <dbReference type="ARBA" id="ARBA00023163"/>
    </source>
</evidence>
<dbReference type="InterPro" id="IPR010982">
    <property type="entry name" value="Lambda_DNA-bd_dom_sf"/>
</dbReference>
<feature type="region of interest" description="Disordered" evidence="5">
    <location>
        <begin position="73"/>
        <end position="111"/>
    </location>
</feature>
<keyword evidence="8" id="KW-1185">Reference proteome</keyword>
<dbReference type="Proteomes" id="UP000518892">
    <property type="component" value="Unassembled WGS sequence"/>
</dbReference>
<organism evidence="7 8">
    <name type="scientific">Halomonas stenophila</name>
    <dbReference type="NCBI Taxonomy" id="795312"/>
    <lineage>
        <taxon>Bacteria</taxon>
        <taxon>Pseudomonadati</taxon>
        <taxon>Pseudomonadota</taxon>
        <taxon>Gammaproteobacteria</taxon>
        <taxon>Oceanospirillales</taxon>
        <taxon>Halomonadaceae</taxon>
        <taxon>Halomonas</taxon>
    </lineage>
</organism>